<dbReference type="EMBL" id="CP001674">
    <property type="protein sequence ID" value="ACT51399.1"/>
    <property type="molecule type" value="Genomic_DNA"/>
</dbReference>
<gene>
    <name evidence="2" type="ordered locus">Msip34_2157</name>
</gene>
<dbReference type="PANTHER" id="PTHR33121">
    <property type="entry name" value="CYCLIC DI-GMP PHOSPHODIESTERASE PDEF"/>
    <property type="match status" value="1"/>
</dbReference>
<dbReference type="Pfam" id="PF00563">
    <property type="entry name" value="EAL"/>
    <property type="match status" value="1"/>
</dbReference>
<dbReference type="CDD" id="cd01948">
    <property type="entry name" value="EAL"/>
    <property type="match status" value="1"/>
</dbReference>
<keyword evidence="3" id="KW-1185">Reference proteome</keyword>
<sequence length="289" mass="32417">MSIPPQDLSYLETLKSQLRESLHLDLDDYGLDELSRGEFSNTFLGIQLHTAFQPIYDSEAGDLFGHEAFLRPSLGGVQEVSPHFAFYYAEQSGKLVKFDRVSRTLHVLNFRQLHAENGLLFLNVHTKLLASVNAHGKVFERILHSNSVPTNRVVIEIQESAVDQEKPLVEAVENYRDRGYKIAIDGFGSKHSNLDRLWTLSPDFVKLDIQLIQEAERNPRVRKIIPKLLGIISDLGAQPVIQGIETQTQFDIAIESGASLLQGYFLGKPVTAKELQPVSVFKPTIRVAA</sequence>
<name>C6X7D4_METGS</name>
<accession>C6X7D4</accession>
<dbReference type="KEGG" id="mei:Msip34_2157"/>
<proteinExistence type="predicted"/>
<reference evidence="3" key="1">
    <citation type="submission" date="2009-07" db="EMBL/GenBank/DDBJ databases">
        <title>Complete sequence of chromosome of Methylovorus sp. SIP3-4.</title>
        <authorList>
            <person name="Lucas S."/>
            <person name="Copeland A."/>
            <person name="Lapidus A."/>
            <person name="Glavina del Rio T."/>
            <person name="Tice H."/>
            <person name="Bruce D."/>
            <person name="Goodwin L."/>
            <person name="Pitluck S."/>
            <person name="Clum A."/>
            <person name="Larimer F."/>
            <person name="Land M."/>
            <person name="Hauser L."/>
            <person name="Kyrpides N."/>
            <person name="Mikhailova N."/>
            <person name="Kayluzhnaya M."/>
            <person name="Chistoserdova L."/>
        </authorList>
    </citation>
    <scope>NUCLEOTIDE SEQUENCE [LARGE SCALE GENOMIC DNA]</scope>
    <source>
        <strain evidence="3">SIP3-4</strain>
    </source>
</reference>
<evidence type="ECO:0000313" key="3">
    <source>
        <dbReference type="Proteomes" id="UP000002743"/>
    </source>
</evidence>
<dbReference type="InterPro" id="IPR035919">
    <property type="entry name" value="EAL_sf"/>
</dbReference>
<dbReference type="SMART" id="SM00052">
    <property type="entry name" value="EAL"/>
    <property type="match status" value="1"/>
</dbReference>
<dbReference type="GO" id="GO:0071111">
    <property type="term" value="F:cyclic-guanylate-specific phosphodiesterase activity"/>
    <property type="evidence" value="ECO:0007669"/>
    <property type="project" value="InterPro"/>
</dbReference>
<dbReference type="AlphaFoldDB" id="C6X7D4"/>
<dbReference type="OrthoDB" id="9813903at2"/>
<dbReference type="HOGENOM" id="CLU_000445_70_50_4"/>
<dbReference type="PROSITE" id="PS50883">
    <property type="entry name" value="EAL"/>
    <property type="match status" value="1"/>
</dbReference>
<dbReference type="InterPro" id="IPR050706">
    <property type="entry name" value="Cyclic-di-GMP_PDE-like"/>
</dbReference>
<dbReference type="RefSeq" id="WP_013442881.1">
    <property type="nucleotide sequence ID" value="NC_012969.1"/>
</dbReference>
<dbReference type="InterPro" id="IPR001633">
    <property type="entry name" value="EAL_dom"/>
</dbReference>
<evidence type="ECO:0000313" key="2">
    <source>
        <dbReference type="EMBL" id="ACT51399.1"/>
    </source>
</evidence>
<protein>
    <submittedName>
        <fullName evidence="2">Diguanylate phosphodiesterase</fullName>
    </submittedName>
</protein>
<feature type="domain" description="EAL" evidence="1">
    <location>
        <begin position="32"/>
        <end position="283"/>
    </location>
</feature>
<dbReference type="STRING" id="582744.Msip34_2157"/>
<dbReference type="SUPFAM" id="SSF141868">
    <property type="entry name" value="EAL domain-like"/>
    <property type="match status" value="1"/>
</dbReference>
<dbReference type="PANTHER" id="PTHR33121:SF76">
    <property type="entry name" value="SIGNALING PROTEIN"/>
    <property type="match status" value="1"/>
</dbReference>
<dbReference type="eggNOG" id="COG2200">
    <property type="taxonomic scope" value="Bacteria"/>
</dbReference>
<evidence type="ECO:0000259" key="1">
    <source>
        <dbReference type="PROSITE" id="PS50883"/>
    </source>
</evidence>
<dbReference type="Gene3D" id="3.20.20.450">
    <property type="entry name" value="EAL domain"/>
    <property type="match status" value="1"/>
</dbReference>
<reference evidence="2 3" key="2">
    <citation type="journal article" date="2011" name="J. Bacteriol.">
        <title>Genomes of three methylotrophs from a single niche uncover genetic and metabolic divergence of Methylophilaceae.</title>
        <authorList>
            <person name="Lapidus A."/>
            <person name="Clum A."/>
            <person name="Labutti K."/>
            <person name="Kaluzhnaya M.G."/>
            <person name="Lim S."/>
            <person name="Beck D.A."/>
            <person name="Glavina Del Rio T."/>
            <person name="Nolan M."/>
            <person name="Mavromatis K."/>
            <person name="Huntemann M."/>
            <person name="Lucas S."/>
            <person name="Lidstrom M.E."/>
            <person name="Ivanova N."/>
            <person name="Chistoserdova L."/>
        </authorList>
    </citation>
    <scope>NUCLEOTIDE SEQUENCE [LARGE SCALE GENOMIC DNA]</scope>
    <source>
        <strain evidence="2 3">SIP3-4</strain>
    </source>
</reference>
<dbReference type="Proteomes" id="UP000002743">
    <property type="component" value="Chromosome"/>
</dbReference>
<organism evidence="2 3">
    <name type="scientific">Methylovorus glucosotrophus (strain SIP3-4)</name>
    <dbReference type="NCBI Taxonomy" id="582744"/>
    <lineage>
        <taxon>Bacteria</taxon>
        <taxon>Pseudomonadati</taxon>
        <taxon>Pseudomonadota</taxon>
        <taxon>Betaproteobacteria</taxon>
        <taxon>Nitrosomonadales</taxon>
        <taxon>Methylophilaceae</taxon>
        <taxon>Methylovorus</taxon>
    </lineage>
</organism>